<reference evidence="1" key="1">
    <citation type="submission" date="2022-10" db="EMBL/GenBank/DDBJ databases">
        <title>Novel sulphate-reducing endosymbionts in the free-living metamonad Anaeramoeba.</title>
        <authorList>
            <person name="Jerlstrom-Hultqvist J."/>
            <person name="Cepicka I."/>
            <person name="Gallot-Lavallee L."/>
            <person name="Salas-Leiva D."/>
            <person name="Curtis B.A."/>
            <person name="Zahonova K."/>
            <person name="Pipaliya S."/>
            <person name="Dacks J."/>
            <person name="Roger A.J."/>
        </authorList>
    </citation>
    <scope>NUCLEOTIDE SEQUENCE</scope>
    <source>
        <strain evidence="1">BMAN</strain>
    </source>
</reference>
<dbReference type="Proteomes" id="UP001149090">
    <property type="component" value="Unassembled WGS sequence"/>
</dbReference>
<sequence length="144" mass="16251">MTHNNLANHDESFKFLPYQFRKVVSLRNGYYIQGRQQARKLPNRASLVPAAAVIPALIVYTKVVASEVKFNDLLKINRSESVHQVCSHQSRTKVRGSKTIRYRRKNFQNLVRNHKYMGSGGSMDASLKLKGIDGRAPPGVELVA</sequence>
<evidence type="ECO:0000313" key="2">
    <source>
        <dbReference type="Proteomes" id="UP001149090"/>
    </source>
</evidence>
<organism evidence="1 2">
    <name type="scientific">Anaeramoeba ignava</name>
    <name type="common">Anaerobic marine amoeba</name>
    <dbReference type="NCBI Taxonomy" id="1746090"/>
    <lineage>
        <taxon>Eukaryota</taxon>
        <taxon>Metamonada</taxon>
        <taxon>Anaeramoebidae</taxon>
        <taxon>Anaeramoeba</taxon>
    </lineage>
</organism>
<comment type="caution">
    <text evidence="1">The sequence shown here is derived from an EMBL/GenBank/DDBJ whole genome shotgun (WGS) entry which is preliminary data.</text>
</comment>
<keyword evidence="1" id="KW-0378">Hydrolase</keyword>
<accession>A0A9Q0LVQ9</accession>
<keyword evidence="1" id="KW-0540">Nuclease</keyword>
<dbReference type="AlphaFoldDB" id="A0A9Q0LVQ9"/>
<dbReference type="GO" id="GO:0004519">
    <property type="term" value="F:endonuclease activity"/>
    <property type="evidence" value="ECO:0007669"/>
    <property type="project" value="UniProtKB-KW"/>
</dbReference>
<dbReference type="OrthoDB" id="1844048at2759"/>
<keyword evidence="1" id="KW-0255">Endonuclease</keyword>
<protein>
    <submittedName>
        <fullName evidence="1">Intron-encoded homing endonuclease</fullName>
    </submittedName>
</protein>
<evidence type="ECO:0000313" key="1">
    <source>
        <dbReference type="EMBL" id="KAJ5079615.1"/>
    </source>
</evidence>
<gene>
    <name evidence="1" type="ORF">M0811_14357</name>
</gene>
<name>A0A9Q0LVQ9_ANAIG</name>
<dbReference type="EMBL" id="JAPDFW010000024">
    <property type="protein sequence ID" value="KAJ5079615.1"/>
    <property type="molecule type" value="Genomic_DNA"/>
</dbReference>
<keyword evidence="2" id="KW-1185">Reference proteome</keyword>
<proteinExistence type="predicted"/>